<comment type="caution">
    <text evidence="1">The sequence shown here is derived from an EMBL/GenBank/DDBJ whole genome shotgun (WGS) entry which is preliminary data.</text>
</comment>
<evidence type="ECO:0000313" key="2">
    <source>
        <dbReference type="Proteomes" id="UP001060215"/>
    </source>
</evidence>
<protein>
    <submittedName>
        <fullName evidence="1">Protein PHLOEM PROTEIN 2-LIKE A10</fullName>
    </submittedName>
</protein>
<dbReference type="Proteomes" id="UP001060215">
    <property type="component" value="Chromosome 4"/>
</dbReference>
<proteinExistence type="predicted"/>
<accession>A0ACC0HP26</accession>
<sequence length="423" mass="46351">MDLQLVTKGLNFSRRKKKCLIALALFGVSSYGAYQVYHLPSVARKRKRLSKLFGALISVAEMVSDSAETVAVVSKDLKDFLQSDSDQIPNSLKQLSKIARSEEFSKSVVRVTEALTVGVLRGYQFESKNAIEQGSNSNSNSNLGFSDRVLDKLISTAGTGFVSVVVGSFARNLVLGFYSNDQSREGSNGDRGVLASNAGSNSESFPMWLNVVSGDKCKDLIADCIQTFVSTAVAVYLDKTMDIDVYDELFSGLTNPKHETKVKDFLVSICSGAVETLVKTSHQVLTTPKSNPHSIVDHSTNPSRISEEFPQHVSSSMKLKEKSSANRIQNSGWVSSVSSTLAVPSNRRFVLDVTGRVTFETIRSLLEFFFWKLSDVLKRSHEEVVERGLQVIRYVGAKSSVIVTICLALYLHIHGGTRALLPA</sequence>
<name>A0ACC0HP26_9ERIC</name>
<gene>
    <name evidence="1" type="ORF">LOK49_LG05G03254</name>
</gene>
<organism evidence="1 2">
    <name type="scientific">Camellia lanceoleosa</name>
    <dbReference type="NCBI Taxonomy" id="1840588"/>
    <lineage>
        <taxon>Eukaryota</taxon>
        <taxon>Viridiplantae</taxon>
        <taxon>Streptophyta</taxon>
        <taxon>Embryophyta</taxon>
        <taxon>Tracheophyta</taxon>
        <taxon>Spermatophyta</taxon>
        <taxon>Magnoliopsida</taxon>
        <taxon>eudicotyledons</taxon>
        <taxon>Gunneridae</taxon>
        <taxon>Pentapetalae</taxon>
        <taxon>asterids</taxon>
        <taxon>Ericales</taxon>
        <taxon>Theaceae</taxon>
        <taxon>Camellia</taxon>
    </lineage>
</organism>
<evidence type="ECO:0000313" key="1">
    <source>
        <dbReference type="EMBL" id="KAI8014484.1"/>
    </source>
</evidence>
<keyword evidence="2" id="KW-1185">Reference proteome</keyword>
<dbReference type="EMBL" id="CM045761">
    <property type="protein sequence ID" value="KAI8014484.1"/>
    <property type="molecule type" value="Genomic_DNA"/>
</dbReference>
<reference evidence="1 2" key="1">
    <citation type="journal article" date="2022" name="Plant J.">
        <title>Chromosome-level genome of Camellia lanceoleosa provides a valuable resource for understanding genome evolution and self-incompatibility.</title>
        <authorList>
            <person name="Gong W."/>
            <person name="Xiao S."/>
            <person name="Wang L."/>
            <person name="Liao Z."/>
            <person name="Chang Y."/>
            <person name="Mo W."/>
            <person name="Hu G."/>
            <person name="Li W."/>
            <person name="Zhao G."/>
            <person name="Zhu H."/>
            <person name="Hu X."/>
            <person name="Ji K."/>
            <person name="Xiang X."/>
            <person name="Song Q."/>
            <person name="Yuan D."/>
            <person name="Jin S."/>
            <person name="Zhang L."/>
        </authorList>
    </citation>
    <scope>NUCLEOTIDE SEQUENCE [LARGE SCALE GENOMIC DNA]</scope>
    <source>
        <strain evidence="1">SQ_2022a</strain>
    </source>
</reference>